<organism evidence="2 3">
    <name type="scientific">Microbacterium thalli</name>
    <dbReference type="NCBI Taxonomy" id="3027921"/>
    <lineage>
        <taxon>Bacteria</taxon>
        <taxon>Bacillati</taxon>
        <taxon>Actinomycetota</taxon>
        <taxon>Actinomycetes</taxon>
        <taxon>Micrococcales</taxon>
        <taxon>Microbacteriaceae</taxon>
        <taxon>Microbacterium</taxon>
    </lineage>
</organism>
<evidence type="ECO:0000313" key="3">
    <source>
        <dbReference type="Proteomes" id="UP001218170"/>
    </source>
</evidence>
<reference evidence="2 3" key="1">
    <citation type="submission" date="2023-02" db="EMBL/GenBank/DDBJ databases">
        <title>Study of novel species of the Microbacterium genus.</title>
        <authorList>
            <person name="Arroyo-Herrera I."/>
            <person name="Roman-Ponce B."/>
            <person name="Vasquez-Murrieta M.S."/>
        </authorList>
    </citation>
    <scope>NUCLEOTIDE SEQUENCE [LARGE SCALE GENOMIC DNA]</scope>
    <source>
        <strain evidence="2 3">NE1TT3</strain>
    </source>
</reference>
<protein>
    <recommendedName>
        <fullName evidence="4">Chromosome partitioning protein ParB</fullName>
    </recommendedName>
</protein>
<evidence type="ECO:0000313" key="2">
    <source>
        <dbReference type="EMBL" id="MDD7963097.1"/>
    </source>
</evidence>
<evidence type="ECO:0008006" key="4">
    <source>
        <dbReference type="Google" id="ProtNLM"/>
    </source>
</evidence>
<gene>
    <name evidence="2" type="ORF">PUW80_12145</name>
</gene>
<keyword evidence="3" id="KW-1185">Reference proteome</keyword>
<dbReference type="Proteomes" id="UP001218170">
    <property type="component" value="Unassembled WGS sequence"/>
</dbReference>
<name>A0ABT5SJU4_9MICO</name>
<comment type="caution">
    <text evidence="2">The sequence shown here is derived from an EMBL/GenBank/DDBJ whole genome shotgun (WGS) entry which is preliminary data.</text>
</comment>
<feature type="compositionally biased region" description="Low complexity" evidence="1">
    <location>
        <begin position="28"/>
        <end position="46"/>
    </location>
</feature>
<feature type="region of interest" description="Disordered" evidence="1">
    <location>
        <begin position="17"/>
        <end position="62"/>
    </location>
</feature>
<sequence length="110" mass="11808">MAIKKRGPIDQARIEAFGNAADVPSQSAPAAAEPTPAAKAPKTVAPRPDKPAAGEWPEDTPRTFLLRWGSDPELPPLLAEVANLEDRTLQKTALRALRRGLEAIRADHDA</sequence>
<accession>A0ABT5SJU4</accession>
<dbReference type="EMBL" id="JAQZCI010000003">
    <property type="protein sequence ID" value="MDD7963097.1"/>
    <property type="molecule type" value="Genomic_DNA"/>
</dbReference>
<evidence type="ECO:0000256" key="1">
    <source>
        <dbReference type="SAM" id="MobiDB-lite"/>
    </source>
</evidence>
<proteinExistence type="predicted"/>
<dbReference type="RefSeq" id="WP_274264780.1">
    <property type="nucleotide sequence ID" value="NZ_JAQZCI010000003.1"/>
</dbReference>